<accession>A0A344PIM1</accession>
<dbReference type="InterPro" id="IPR005625">
    <property type="entry name" value="PepSY-ass_TM"/>
</dbReference>
<keyword evidence="1" id="KW-0472">Membrane</keyword>
<dbReference type="AlphaFoldDB" id="A0A344PIM1"/>
<feature type="transmembrane region" description="Helical" evidence="1">
    <location>
        <begin position="415"/>
        <end position="441"/>
    </location>
</feature>
<dbReference type="KEGG" id="pars:DRW48_05600"/>
<gene>
    <name evidence="3" type="ORF">DRW48_05600</name>
</gene>
<feature type="transmembrane region" description="Helical" evidence="1">
    <location>
        <begin position="374"/>
        <end position="395"/>
    </location>
</feature>
<keyword evidence="1" id="KW-0812">Transmembrane</keyword>
<evidence type="ECO:0000313" key="4">
    <source>
        <dbReference type="Proteomes" id="UP000252023"/>
    </source>
</evidence>
<feature type="domain" description="PepSY" evidence="2">
    <location>
        <begin position="73"/>
        <end position="129"/>
    </location>
</feature>
<dbReference type="EMBL" id="CP030918">
    <property type="protein sequence ID" value="AXC49226.1"/>
    <property type="molecule type" value="Genomic_DNA"/>
</dbReference>
<evidence type="ECO:0000313" key="3">
    <source>
        <dbReference type="EMBL" id="AXC49226.1"/>
    </source>
</evidence>
<feature type="transmembrane region" description="Helical" evidence="1">
    <location>
        <begin position="160"/>
        <end position="180"/>
    </location>
</feature>
<organism evidence="3 4">
    <name type="scientific">Paracoccus suum</name>
    <dbReference type="NCBI Taxonomy" id="2259340"/>
    <lineage>
        <taxon>Bacteria</taxon>
        <taxon>Pseudomonadati</taxon>
        <taxon>Pseudomonadota</taxon>
        <taxon>Alphaproteobacteria</taxon>
        <taxon>Rhodobacterales</taxon>
        <taxon>Paracoccaceae</taxon>
        <taxon>Paracoccus</taxon>
    </lineage>
</organism>
<proteinExistence type="predicted"/>
<sequence length="452" mass="48688">MTDISLSAAAKARADSSALYRAIWRWHFIAGLLVIPFVLLLATTGGIYLFKDEINDLLHRDLRIVPVTQSAQLPASAIVSAALTNYPGTLKSYLPAPAPGRSTEVKIENEEGITQSVYVDPTRGTVLGALGDGGAAGSPEMQLVRQLHSLAYFGWLPQRFVELAAGWMVLLTASGIYLWWPRGKRAGTFTVKAARGRPWWRDIHAVTGIYTAGFILFLAMSGLPWSGYWGAKFYDLAYQVGLGMPDGYWFSYPTSTVPVGAVLDKTPWIMERQPMPLSTASDGTPAGLDQVVATVEALGIAPGYGLDVPSDPEGVFTASVYPDDVRRERVIHLDQYSGKVLFDMGVADLGALGAAAELGVSLHTGQYFGVVNQIALLLACLAMIVMCIAAVTMWWKRRPSGSLGTPRVGAWRVPTGLILLGAAAGLFFPLVGLSMLVMAAIEWVIARRQTVA</sequence>
<keyword evidence="1" id="KW-1133">Transmembrane helix</keyword>
<dbReference type="Pfam" id="PF03929">
    <property type="entry name" value="PepSY_TM"/>
    <property type="match status" value="1"/>
</dbReference>
<evidence type="ECO:0000256" key="1">
    <source>
        <dbReference type="SAM" id="Phobius"/>
    </source>
</evidence>
<dbReference type="OrthoDB" id="9791166at2"/>
<dbReference type="Pfam" id="PF03413">
    <property type="entry name" value="PepSY"/>
    <property type="match status" value="1"/>
</dbReference>
<evidence type="ECO:0000259" key="2">
    <source>
        <dbReference type="Pfam" id="PF03413"/>
    </source>
</evidence>
<dbReference type="PANTHER" id="PTHR34219">
    <property type="entry name" value="IRON-REGULATED INNER MEMBRANE PROTEIN-RELATED"/>
    <property type="match status" value="1"/>
</dbReference>
<dbReference type="Proteomes" id="UP000252023">
    <property type="component" value="Chromosome"/>
</dbReference>
<keyword evidence="4" id="KW-1185">Reference proteome</keyword>
<feature type="transmembrane region" description="Helical" evidence="1">
    <location>
        <begin position="26"/>
        <end position="50"/>
    </location>
</feature>
<dbReference type="RefSeq" id="WP_114075545.1">
    <property type="nucleotide sequence ID" value="NZ_CP030918.1"/>
</dbReference>
<reference evidence="4" key="1">
    <citation type="submission" date="2018-07" db="EMBL/GenBank/DDBJ databases">
        <title>Genome sequencing of Paracoccus sp. SC2-6.</title>
        <authorList>
            <person name="Heo J."/>
            <person name="Kim S.-J."/>
            <person name="Kwon S.-W."/>
        </authorList>
    </citation>
    <scope>NUCLEOTIDE SEQUENCE [LARGE SCALE GENOMIC DNA]</scope>
    <source>
        <strain evidence="4">SC2-6</strain>
    </source>
</reference>
<dbReference type="InterPro" id="IPR025711">
    <property type="entry name" value="PepSY"/>
</dbReference>
<name>A0A344PIM1_9RHOB</name>
<feature type="transmembrane region" description="Helical" evidence="1">
    <location>
        <begin position="203"/>
        <end position="223"/>
    </location>
</feature>
<protein>
    <submittedName>
        <fullName evidence="3">PepSY domain-containing protein</fullName>
    </submittedName>
</protein>
<dbReference type="PANTHER" id="PTHR34219:SF1">
    <property type="entry name" value="PEPSY DOMAIN-CONTAINING PROTEIN"/>
    <property type="match status" value="1"/>
</dbReference>